<dbReference type="PANTHER" id="PTHR46929">
    <property type="entry name" value="EXPRESSED PROTEIN"/>
    <property type="match status" value="1"/>
</dbReference>
<evidence type="ECO:0000259" key="2">
    <source>
        <dbReference type="Pfam" id="PF12776"/>
    </source>
</evidence>
<name>A0AB40D6L8_DIOCR</name>
<dbReference type="InterPro" id="IPR024752">
    <property type="entry name" value="Myb/SANT-like_dom"/>
</dbReference>
<dbReference type="RefSeq" id="XP_039146821.1">
    <property type="nucleotide sequence ID" value="XM_039290887.1"/>
</dbReference>
<protein>
    <submittedName>
        <fullName evidence="4">Uncharacterized protein LOC120284067</fullName>
    </submittedName>
</protein>
<organism evidence="3 4">
    <name type="scientific">Dioscorea cayennensis subsp. rotundata</name>
    <name type="common">White Guinea yam</name>
    <name type="synonym">Dioscorea rotundata</name>
    <dbReference type="NCBI Taxonomy" id="55577"/>
    <lineage>
        <taxon>Eukaryota</taxon>
        <taxon>Viridiplantae</taxon>
        <taxon>Streptophyta</taxon>
        <taxon>Embryophyta</taxon>
        <taxon>Tracheophyta</taxon>
        <taxon>Spermatophyta</taxon>
        <taxon>Magnoliopsida</taxon>
        <taxon>Liliopsida</taxon>
        <taxon>Dioscoreales</taxon>
        <taxon>Dioscoreaceae</taxon>
        <taxon>Dioscorea</taxon>
    </lineage>
</organism>
<keyword evidence="3" id="KW-1185">Reference proteome</keyword>
<gene>
    <name evidence="4" type="primary">LOC120284067</name>
</gene>
<reference evidence="4" key="1">
    <citation type="submission" date="2025-08" db="UniProtKB">
        <authorList>
            <consortium name="RefSeq"/>
        </authorList>
    </citation>
    <scope>IDENTIFICATION</scope>
</reference>
<proteinExistence type="predicted"/>
<accession>A0AB40D6L8</accession>
<dbReference type="AlphaFoldDB" id="A0AB40D6L8"/>
<evidence type="ECO:0000313" key="3">
    <source>
        <dbReference type="Proteomes" id="UP001515500"/>
    </source>
</evidence>
<dbReference type="Proteomes" id="UP001515500">
    <property type="component" value="Chromosome 19"/>
</dbReference>
<dbReference type="GeneID" id="120284067"/>
<dbReference type="PANTHER" id="PTHR46929:SF23">
    <property type="entry name" value="L10-INTERACTING MYB DOMAIN-CONTAINING PROTEIN-LIKE"/>
    <property type="match status" value="1"/>
</dbReference>
<evidence type="ECO:0000256" key="1">
    <source>
        <dbReference type="SAM" id="MobiDB-lite"/>
    </source>
</evidence>
<feature type="domain" description="Myb/SANT-like" evidence="2">
    <location>
        <begin position="23"/>
        <end position="116"/>
    </location>
</feature>
<dbReference type="Pfam" id="PF12776">
    <property type="entry name" value="Myb_DNA-bind_3"/>
    <property type="match status" value="1"/>
</dbReference>
<feature type="region of interest" description="Disordered" evidence="1">
    <location>
        <begin position="1"/>
        <end position="23"/>
    </location>
</feature>
<evidence type="ECO:0000313" key="4">
    <source>
        <dbReference type="RefSeq" id="XP_039146821.1"/>
    </source>
</evidence>
<sequence length="259" mass="29928">MSTSCANADGVQNNKRKGKPNKRWTKEMDNVLIPLLADMTRTGLKVDKSFKHQAFVEATNVVNARFPTACMDAENMENHMSTLKQKYQDIKKLMNLSGVGWNDESKMLVLEDETYQTFVKGQPKAKEYLNKPIPFFEELWLVARDDHATCDHARTIYHQFGATTLEGESARPPNMPMDCEPVDIGELAASIKTTKKKTWKEKLSDALWGMENYDDNEMEMVFEKLIKDKKQAENFYLRKLSLRKRWLDNFIASMRDDSP</sequence>
<feature type="compositionally biased region" description="Basic residues" evidence="1">
    <location>
        <begin position="14"/>
        <end position="23"/>
    </location>
</feature>
<feature type="compositionally biased region" description="Polar residues" evidence="1">
    <location>
        <begin position="1"/>
        <end position="13"/>
    </location>
</feature>